<evidence type="ECO:0000256" key="10">
    <source>
        <dbReference type="PROSITE-ProRule" id="PRU10076"/>
    </source>
</evidence>
<dbReference type="InterPro" id="IPR000816">
    <property type="entry name" value="Peptidase_C15"/>
</dbReference>
<evidence type="ECO:0000313" key="12">
    <source>
        <dbReference type="EMBL" id="SHF33655.1"/>
    </source>
</evidence>
<comment type="subunit">
    <text evidence="9">Homotetramer.</text>
</comment>
<dbReference type="GO" id="GO:0006508">
    <property type="term" value="P:proteolysis"/>
    <property type="evidence" value="ECO:0007669"/>
    <property type="project" value="UniProtKB-KW"/>
</dbReference>
<proteinExistence type="inferred from homology"/>
<dbReference type="PANTHER" id="PTHR23402:SF1">
    <property type="entry name" value="PYROGLUTAMYL-PEPTIDASE I"/>
    <property type="match status" value="1"/>
</dbReference>
<dbReference type="NCBIfam" id="TIGR00504">
    <property type="entry name" value="pyro_pdase"/>
    <property type="match status" value="1"/>
</dbReference>
<dbReference type="FunFam" id="3.40.630.20:FF:000001">
    <property type="entry name" value="Pyrrolidone-carboxylate peptidase"/>
    <property type="match status" value="1"/>
</dbReference>
<comment type="subcellular location">
    <subcellularLocation>
        <location evidence="3 9">Cytoplasm</location>
    </subcellularLocation>
</comment>
<dbReference type="SUPFAM" id="SSF53182">
    <property type="entry name" value="Pyrrolidone carboxyl peptidase (pyroglutamate aminopeptidase)"/>
    <property type="match status" value="1"/>
</dbReference>
<evidence type="ECO:0000256" key="3">
    <source>
        <dbReference type="ARBA" id="ARBA00004496"/>
    </source>
</evidence>
<comment type="catalytic activity">
    <reaction evidence="1 9 10">
        <text>Release of an N-terminal pyroglutamyl group from a polypeptide, the second amino acid generally not being Pro.</text>
        <dbReference type="EC" id="3.4.19.3"/>
    </reaction>
</comment>
<evidence type="ECO:0000256" key="6">
    <source>
        <dbReference type="ARBA" id="ARBA00022670"/>
    </source>
</evidence>
<protein>
    <recommendedName>
        <fullName evidence="9">Pyrrolidone-carboxylate peptidase</fullName>
        <ecNumber evidence="9">3.4.19.3</ecNumber>
    </recommendedName>
    <alternativeName>
        <fullName evidence="9">5-oxoprolyl-peptidase</fullName>
    </alternativeName>
    <alternativeName>
        <fullName evidence="9">Pyroglutamyl-peptidase I</fullName>
        <shortName evidence="9">PGP-I</shortName>
        <shortName evidence="9">Pyrase</shortName>
    </alternativeName>
</protein>
<evidence type="ECO:0000256" key="5">
    <source>
        <dbReference type="ARBA" id="ARBA00022490"/>
    </source>
</evidence>
<feature type="active site" evidence="9 11">
    <location>
        <position position="141"/>
    </location>
</feature>
<feature type="active site" evidence="9">
    <location>
        <position position="165"/>
    </location>
</feature>
<reference evidence="12 13" key="1">
    <citation type="submission" date="2016-11" db="EMBL/GenBank/DDBJ databases">
        <authorList>
            <person name="Jaros S."/>
            <person name="Januszkiewicz K."/>
            <person name="Wedrychowicz H."/>
        </authorList>
    </citation>
    <scope>NUCLEOTIDE SEQUENCE [LARGE SCALE GENOMIC DNA]</scope>
    <source>
        <strain evidence="12 13">DSM 17918</strain>
    </source>
</reference>
<evidence type="ECO:0000256" key="9">
    <source>
        <dbReference type="HAMAP-Rule" id="MF_00417"/>
    </source>
</evidence>
<dbReference type="GO" id="GO:0005829">
    <property type="term" value="C:cytosol"/>
    <property type="evidence" value="ECO:0007669"/>
    <property type="project" value="InterPro"/>
</dbReference>
<feature type="active site" evidence="9 10">
    <location>
        <position position="78"/>
    </location>
</feature>
<dbReference type="PRINTS" id="PR00706">
    <property type="entry name" value="PYROGLUPTASE"/>
</dbReference>
<evidence type="ECO:0000256" key="4">
    <source>
        <dbReference type="ARBA" id="ARBA00006641"/>
    </source>
</evidence>
<dbReference type="EC" id="3.4.19.3" evidence="9"/>
<dbReference type="HAMAP" id="MF_00417">
    <property type="entry name" value="Pyrrolid_peptidase"/>
    <property type="match status" value="1"/>
</dbReference>
<dbReference type="PROSITE" id="PS01333">
    <property type="entry name" value="PYRASE_GLU"/>
    <property type="match status" value="1"/>
</dbReference>
<accession>A0A1M5ATX2</accession>
<evidence type="ECO:0000256" key="8">
    <source>
        <dbReference type="ARBA" id="ARBA00022807"/>
    </source>
</evidence>
<keyword evidence="6 9" id="KW-0645">Protease</keyword>
<dbReference type="PROSITE" id="PS01334">
    <property type="entry name" value="PYRASE_CYS"/>
    <property type="match status" value="1"/>
</dbReference>
<evidence type="ECO:0000256" key="1">
    <source>
        <dbReference type="ARBA" id="ARBA00001770"/>
    </source>
</evidence>
<dbReference type="Gene3D" id="3.40.630.20">
    <property type="entry name" value="Peptidase C15, pyroglutamyl peptidase I-like"/>
    <property type="match status" value="1"/>
</dbReference>
<dbReference type="GO" id="GO:0016920">
    <property type="term" value="F:pyroglutamyl-peptidase activity"/>
    <property type="evidence" value="ECO:0007669"/>
    <property type="project" value="UniProtKB-UniRule"/>
</dbReference>
<keyword evidence="7 9" id="KW-0378">Hydrolase</keyword>
<keyword evidence="5 9" id="KW-0963">Cytoplasm</keyword>
<evidence type="ECO:0000256" key="7">
    <source>
        <dbReference type="ARBA" id="ARBA00022801"/>
    </source>
</evidence>
<dbReference type="NCBIfam" id="NF009676">
    <property type="entry name" value="PRK13197.1"/>
    <property type="match status" value="1"/>
</dbReference>
<dbReference type="CDD" id="cd00501">
    <property type="entry name" value="Peptidase_C15"/>
    <property type="match status" value="1"/>
</dbReference>
<dbReference type="InterPro" id="IPR016125">
    <property type="entry name" value="Peptidase_C15-like"/>
</dbReference>
<dbReference type="InterPro" id="IPR033693">
    <property type="entry name" value="PGPEP1_Glu_AS"/>
</dbReference>
<gene>
    <name evidence="9" type="primary">pcp</name>
    <name evidence="12" type="ORF">SAMN02746089_01727</name>
</gene>
<dbReference type="OrthoDB" id="9779738at2"/>
<evidence type="ECO:0000256" key="2">
    <source>
        <dbReference type="ARBA" id="ARBA00002280"/>
    </source>
</evidence>
<dbReference type="AlphaFoldDB" id="A0A1M5ATX2"/>
<evidence type="ECO:0000313" key="13">
    <source>
        <dbReference type="Proteomes" id="UP000184088"/>
    </source>
</evidence>
<keyword evidence="13" id="KW-1185">Reference proteome</keyword>
<evidence type="ECO:0000256" key="11">
    <source>
        <dbReference type="PROSITE-ProRule" id="PRU10077"/>
    </source>
</evidence>
<name>A0A1M5ATX2_9THEO</name>
<dbReference type="PANTHER" id="PTHR23402">
    <property type="entry name" value="PROTEASE FAMILY C15 PYROGLUTAMYL-PEPTIDASE I-RELATED"/>
    <property type="match status" value="1"/>
</dbReference>
<keyword evidence="8 9" id="KW-0788">Thiol protease</keyword>
<comment type="function">
    <text evidence="2 9">Removes 5-oxoproline from various penultimate amino acid residues except L-proline.</text>
</comment>
<sequence>MKVLVTGFDPFGGEKVNPAFEVIKRLSSNIAGAEIVKLQVPTVFRKSIDVTIKAIEEEKPDFVLCIGQAGGRFAITVERVAINIDDARIPDNENNQPIDTPIDPEGEPAYFATIPIKAIVEAVKNEGIPAAVSNTAGTYVCNHLLYGVLNYINKNDLNIKAGFIHIPFLPEQVVDKPNMPSMSIETMVKAIEIAITTIVASK</sequence>
<organism evidence="12 13">
    <name type="scientific">Caldanaerobius fijiensis DSM 17918</name>
    <dbReference type="NCBI Taxonomy" id="1121256"/>
    <lineage>
        <taxon>Bacteria</taxon>
        <taxon>Bacillati</taxon>
        <taxon>Bacillota</taxon>
        <taxon>Clostridia</taxon>
        <taxon>Thermoanaerobacterales</taxon>
        <taxon>Thermoanaerobacteraceae</taxon>
        <taxon>Caldanaerobius</taxon>
    </lineage>
</organism>
<dbReference type="Pfam" id="PF01470">
    <property type="entry name" value="Peptidase_C15"/>
    <property type="match status" value="1"/>
</dbReference>
<dbReference type="PIRSF" id="PIRSF015592">
    <property type="entry name" value="Prld-crbxl_pptds"/>
    <property type="match status" value="1"/>
</dbReference>
<comment type="similarity">
    <text evidence="4 9">Belongs to the peptidase C15 family.</text>
</comment>
<dbReference type="STRING" id="1121256.SAMN02746089_01727"/>
<dbReference type="RefSeq" id="WP_073344061.1">
    <property type="nucleotide sequence ID" value="NZ_FQVH01000018.1"/>
</dbReference>
<dbReference type="InterPro" id="IPR036440">
    <property type="entry name" value="Peptidase_C15-like_sf"/>
</dbReference>
<dbReference type="EMBL" id="FQVH01000018">
    <property type="protein sequence ID" value="SHF33655.1"/>
    <property type="molecule type" value="Genomic_DNA"/>
</dbReference>
<dbReference type="InterPro" id="IPR033694">
    <property type="entry name" value="PGPEP1_Cys_AS"/>
</dbReference>
<dbReference type="InterPro" id="IPR029762">
    <property type="entry name" value="PGP-I_bact-type"/>
</dbReference>
<dbReference type="Proteomes" id="UP000184088">
    <property type="component" value="Unassembled WGS sequence"/>
</dbReference>